<reference evidence="3 4" key="1">
    <citation type="submission" date="2020-01" db="EMBL/GenBank/DDBJ databases">
        <title>Muriicola jejuensis KCTC 22299.</title>
        <authorList>
            <person name="Wang G."/>
        </authorList>
    </citation>
    <scope>NUCLEOTIDE SEQUENCE [LARGE SCALE GENOMIC DNA]</scope>
    <source>
        <strain evidence="3 4">KCTC 22299</strain>
    </source>
</reference>
<name>A0A6P0UKG0_9FLAO</name>
<dbReference type="CDD" id="cd00063">
    <property type="entry name" value="FN3"/>
    <property type="match status" value="2"/>
</dbReference>
<dbReference type="Proteomes" id="UP000468443">
    <property type="component" value="Unassembled WGS sequence"/>
</dbReference>
<dbReference type="InterPro" id="IPR050991">
    <property type="entry name" value="ECM_Regulatory_Proteins"/>
</dbReference>
<accession>A0A6P0UKG0</accession>
<evidence type="ECO:0000313" key="3">
    <source>
        <dbReference type="EMBL" id="NER11543.1"/>
    </source>
</evidence>
<dbReference type="InterPro" id="IPR036116">
    <property type="entry name" value="FN3_sf"/>
</dbReference>
<sequence>MITNSNWTQYTWSLTATSTNPRIRVYAAAWAGAQIGDEVLIDNVSIIQQGGDAQAPNAVTDLASSNTTDTATDLSWTDPGDNVGVVDYEVFQDGVSIGTTGGATTLNVTGLTASTSYDFTVFARDAANNTSGVSNTATVVTQAAADAQAPNAVTDLASSNTTDTATDLSWTDPGDNVGVVDYEVFQDGVSIGTTGGATTLNVTGLTASTSYDFTVFARDAANNTSGVSNTATVVTQVSGFIDFTSLNSNLPTVDWQAQNMSVAQDLLISGSVGIGTATPGSALEVVGNIISTDILVSDEVYSPTWNGTLSVPTKNAVFDKIEELSLNLGDVSKVGTPADNQIGVWTGDGTIEGNNSLTFNGTEILINGTPIQSSSVWSLQGSDTFYSNGNVGIGTSTIPSAYRLAVAGGIIAEEIQVQLQSNWPDFVFDKEYELPTLDQVRAHIDKKGYLPNMPSAQEVEQNGINLGEMNARLLQKIEELTLYILEQDRKIQYLEKRNIDLEAIRNRLDSLEKQLLKNK</sequence>
<dbReference type="PANTHER" id="PTHR46708">
    <property type="entry name" value="TENASCIN"/>
    <property type="match status" value="1"/>
</dbReference>
<dbReference type="SMART" id="SM00060">
    <property type="entry name" value="FN3"/>
    <property type="match status" value="2"/>
</dbReference>
<protein>
    <recommendedName>
        <fullName evidence="2">Fibronectin type-III domain-containing protein</fullName>
    </recommendedName>
</protein>
<keyword evidence="1" id="KW-0677">Repeat</keyword>
<dbReference type="PROSITE" id="PS50853">
    <property type="entry name" value="FN3"/>
    <property type="match status" value="2"/>
</dbReference>
<dbReference type="PANTHER" id="PTHR46708:SF2">
    <property type="entry name" value="FIBRONECTIN TYPE-III DOMAIN-CONTAINING PROTEIN"/>
    <property type="match status" value="1"/>
</dbReference>
<feature type="domain" description="Fibronectin type-III" evidence="2">
    <location>
        <begin position="58"/>
        <end position="144"/>
    </location>
</feature>
<dbReference type="EMBL" id="JAABOP010000005">
    <property type="protein sequence ID" value="NER11543.1"/>
    <property type="molecule type" value="Genomic_DNA"/>
</dbReference>
<dbReference type="Pfam" id="PF00041">
    <property type="entry name" value="fn3"/>
    <property type="match status" value="2"/>
</dbReference>
<evidence type="ECO:0000256" key="1">
    <source>
        <dbReference type="ARBA" id="ARBA00022737"/>
    </source>
</evidence>
<dbReference type="InterPro" id="IPR013783">
    <property type="entry name" value="Ig-like_fold"/>
</dbReference>
<organism evidence="3 4">
    <name type="scientific">Muriicola jejuensis</name>
    <dbReference type="NCBI Taxonomy" id="504488"/>
    <lineage>
        <taxon>Bacteria</taxon>
        <taxon>Pseudomonadati</taxon>
        <taxon>Bacteroidota</taxon>
        <taxon>Flavobacteriia</taxon>
        <taxon>Flavobacteriales</taxon>
        <taxon>Flavobacteriaceae</taxon>
        <taxon>Muriicola</taxon>
    </lineage>
</organism>
<dbReference type="Gene3D" id="2.60.40.10">
    <property type="entry name" value="Immunoglobulins"/>
    <property type="match status" value="2"/>
</dbReference>
<evidence type="ECO:0000313" key="4">
    <source>
        <dbReference type="Proteomes" id="UP000468443"/>
    </source>
</evidence>
<dbReference type="AlphaFoldDB" id="A0A6P0UKG0"/>
<evidence type="ECO:0000259" key="2">
    <source>
        <dbReference type="PROSITE" id="PS50853"/>
    </source>
</evidence>
<comment type="caution">
    <text evidence="3">The sequence shown here is derived from an EMBL/GenBank/DDBJ whole genome shotgun (WGS) entry which is preliminary data.</text>
</comment>
<gene>
    <name evidence="3" type="ORF">GWK09_13505</name>
</gene>
<dbReference type="InterPro" id="IPR003961">
    <property type="entry name" value="FN3_dom"/>
</dbReference>
<dbReference type="SUPFAM" id="SSF49265">
    <property type="entry name" value="Fibronectin type III"/>
    <property type="match status" value="1"/>
</dbReference>
<proteinExistence type="predicted"/>
<keyword evidence="4" id="KW-1185">Reference proteome</keyword>
<feature type="domain" description="Fibronectin type-III" evidence="2">
    <location>
        <begin position="152"/>
        <end position="238"/>
    </location>
</feature>
<dbReference type="RefSeq" id="WP_163693998.1">
    <property type="nucleotide sequence ID" value="NZ_FXTW01000003.1"/>
</dbReference>